<dbReference type="FunFam" id="2.60.120.620:FF:000021">
    <property type="entry name" value="WGS project CABT00000000 data, contig 2.8"/>
    <property type="match status" value="1"/>
</dbReference>
<organism evidence="8 9">
    <name type="scientific">Talaromyces marneffei (strain ATCC 18224 / CBS 334.59 / QM 7333)</name>
    <name type="common">Penicillium marneffei</name>
    <dbReference type="NCBI Taxonomy" id="441960"/>
    <lineage>
        <taxon>Eukaryota</taxon>
        <taxon>Fungi</taxon>
        <taxon>Dikarya</taxon>
        <taxon>Ascomycota</taxon>
        <taxon>Pezizomycotina</taxon>
        <taxon>Eurotiomycetes</taxon>
        <taxon>Eurotiomycetidae</taxon>
        <taxon>Eurotiales</taxon>
        <taxon>Trichocomaceae</taxon>
        <taxon>Talaromyces</taxon>
        <taxon>Talaromyces sect. Talaromyces</taxon>
    </lineage>
</organism>
<keyword evidence="5" id="KW-0408">Iron</keyword>
<protein>
    <recommendedName>
        <fullName evidence="7">Fe2OG dioxygenase domain-containing protein</fullName>
    </recommendedName>
</protein>
<keyword evidence="4" id="KW-0560">Oxidoreductase</keyword>
<keyword evidence="3" id="KW-0223">Dioxygenase</keyword>
<dbReference type="AlphaFoldDB" id="B6Q7J2"/>
<evidence type="ECO:0000313" key="9">
    <source>
        <dbReference type="Proteomes" id="UP000001294"/>
    </source>
</evidence>
<dbReference type="Gene3D" id="2.60.120.620">
    <property type="entry name" value="q2cbj1_9rhob like domain"/>
    <property type="match status" value="1"/>
</dbReference>
<name>B6Q7J2_TALMQ</name>
<dbReference type="VEuPathDB" id="FungiDB:PMAA_025940"/>
<dbReference type="InterPro" id="IPR006620">
    <property type="entry name" value="Pro_4_hyd_alph"/>
</dbReference>
<sequence>MPAQKPSKKKPTSTTTKPEPTPRAPNWPPLRPLVPSTDLYIEPLLTEQIYIIRNFFTANLCKSYVSFLTSPSSAIDLITTPLKPKSRDHAVRVNDRFQVQDASFAELLWGATALKDVVCERRGVEEDEDDNDNDDDGREEEEKNTRIWGGTPLGLNPNIRIYRYTPGQFFAQHYDESNAIQFLDQSSGKVILAHTTWTLLIYLTTTEGGETVFYPEDGSAPISVAPEVGMALLHRHGEHCLLHEGKEVRKGEKWVIRSDLVVK</sequence>
<dbReference type="InterPro" id="IPR044862">
    <property type="entry name" value="Pro_4_hyd_alph_FE2OG_OXY"/>
</dbReference>
<dbReference type="PhylomeDB" id="B6Q7J2"/>
<dbReference type="GO" id="GO:0005783">
    <property type="term" value="C:endoplasmic reticulum"/>
    <property type="evidence" value="ECO:0007669"/>
    <property type="project" value="TreeGrafter"/>
</dbReference>
<dbReference type="PANTHER" id="PTHR10869">
    <property type="entry name" value="PROLYL 4-HYDROXYLASE ALPHA SUBUNIT"/>
    <property type="match status" value="1"/>
</dbReference>
<evidence type="ECO:0000256" key="6">
    <source>
        <dbReference type="SAM" id="MobiDB-lite"/>
    </source>
</evidence>
<dbReference type="EMBL" id="DS995899">
    <property type="protein sequence ID" value="EEA27744.1"/>
    <property type="molecule type" value="Genomic_DNA"/>
</dbReference>
<feature type="compositionally biased region" description="Basic residues" evidence="6">
    <location>
        <begin position="1"/>
        <end position="11"/>
    </location>
</feature>
<proteinExistence type="predicted"/>
<dbReference type="GO" id="GO:0031418">
    <property type="term" value="F:L-ascorbic acid binding"/>
    <property type="evidence" value="ECO:0007669"/>
    <property type="project" value="InterPro"/>
</dbReference>
<evidence type="ECO:0000256" key="5">
    <source>
        <dbReference type="ARBA" id="ARBA00023004"/>
    </source>
</evidence>
<dbReference type="GO" id="GO:0004656">
    <property type="term" value="F:procollagen-proline 4-dioxygenase activity"/>
    <property type="evidence" value="ECO:0007669"/>
    <property type="project" value="TreeGrafter"/>
</dbReference>
<reference evidence="9" key="1">
    <citation type="journal article" date="2015" name="Genome Announc.">
        <title>Genome sequence of the AIDS-associated pathogen Penicillium marneffei (ATCC18224) and its near taxonomic relative Talaromyces stipitatus (ATCC10500).</title>
        <authorList>
            <person name="Nierman W.C."/>
            <person name="Fedorova-Abrams N.D."/>
            <person name="Andrianopoulos A."/>
        </authorList>
    </citation>
    <scope>NUCLEOTIDE SEQUENCE [LARGE SCALE GENOMIC DNA]</scope>
    <source>
        <strain evidence="9">ATCC 18224 / CBS 334.59 / QM 7333</strain>
    </source>
</reference>
<dbReference type="GO" id="GO:0005506">
    <property type="term" value="F:iron ion binding"/>
    <property type="evidence" value="ECO:0007669"/>
    <property type="project" value="InterPro"/>
</dbReference>
<evidence type="ECO:0000256" key="1">
    <source>
        <dbReference type="ARBA" id="ARBA00001961"/>
    </source>
</evidence>
<evidence type="ECO:0000256" key="3">
    <source>
        <dbReference type="ARBA" id="ARBA00022964"/>
    </source>
</evidence>
<comment type="cofactor">
    <cofactor evidence="1">
        <name>L-ascorbate</name>
        <dbReference type="ChEBI" id="CHEBI:38290"/>
    </cofactor>
</comment>
<keyword evidence="9" id="KW-1185">Reference proteome</keyword>
<dbReference type="Proteomes" id="UP000001294">
    <property type="component" value="Unassembled WGS sequence"/>
</dbReference>
<dbReference type="InterPro" id="IPR005123">
    <property type="entry name" value="Oxoglu/Fe-dep_dioxygenase_dom"/>
</dbReference>
<evidence type="ECO:0000313" key="8">
    <source>
        <dbReference type="EMBL" id="EEA27744.1"/>
    </source>
</evidence>
<evidence type="ECO:0000256" key="4">
    <source>
        <dbReference type="ARBA" id="ARBA00023002"/>
    </source>
</evidence>
<accession>B6Q7J2</accession>
<feature type="compositionally biased region" description="Acidic residues" evidence="6">
    <location>
        <begin position="125"/>
        <end position="139"/>
    </location>
</feature>
<dbReference type="SMART" id="SM00702">
    <property type="entry name" value="P4Hc"/>
    <property type="match status" value="1"/>
</dbReference>
<gene>
    <name evidence="8" type="ORF">PMAA_025940</name>
</gene>
<dbReference type="Pfam" id="PF13640">
    <property type="entry name" value="2OG-FeII_Oxy_3"/>
    <property type="match status" value="1"/>
</dbReference>
<evidence type="ECO:0000256" key="2">
    <source>
        <dbReference type="ARBA" id="ARBA00022723"/>
    </source>
</evidence>
<feature type="compositionally biased region" description="Pro residues" evidence="6">
    <location>
        <begin position="19"/>
        <end position="30"/>
    </location>
</feature>
<evidence type="ECO:0000259" key="7">
    <source>
        <dbReference type="PROSITE" id="PS51471"/>
    </source>
</evidence>
<dbReference type="PROSITE" id="PS51471">
    <property type="entry name" value="FE2OG_OXY"/>
    <property type="match status" value="1"/>
</dbReference>
<dbReference type="HOGENOM" id="CLU_041456_0_0_1"/>
<feature type="domain" description="Fe2OG dioxygenase" evidence="7">
    <location>
        <begin position="154"/>
        <end position="262"/>
    </location>
</feature>
<keyword evidence="2" id="KW-0479">Metal-binding</keyword>
<feature type="region of interest" description="Disordered" evidence="6">
    <location>
        <begin position="1"/>
        <end position="30"/>
    </location>
</feature>
<feature type="region of interest" description="Disordered" evidence="6">
    <location>
        <begin position="123"/>
        <end position="149"/>
    </location>
</feature>
<dbReference type="InterPro" id="IPR045054">
    <property type="entry name" value="P4HA-like"/>
</dbReference>
<dbReference type="PANTHER" id="PTHR10869:SF236">
    <property type="entry name" value="PROLYL 4-HYDROXYLASE ALPHA SUBUNIT DOMAIN-CONTAINING PROTEIN"/>
    <property type="match status" value="1"/>
</dbReference>
<dbReference type="OrthoDB" id="69177at2759"/>